<organism evidence="2 3">
    <name type="scientific">Zobellia barbeyronii</name>
    <dbReference type="NCBI Taxonomy" id="2748009"/>
    <lineage>
        <taxon>Bacteria</taxon>
        <taxon>Pseudomonadati</taxon>
        <taxon>Bacteroidota</taxon>
        <taxon>Flavobacteriia</taxon>
        <taxon>Flavobacteriales</taxon>
        <taxon>Flavobacteriaceae</taxon>
        <taxon>Zobellia</taxon>
    </lineage>
</organism>
<evidence type="ECO:0000313" key="3">
    <source>
        <dbReference type="Proteomes" id="UP000740413"/>
    </source>
</evidence>
<proteinExistence type="predicted"/>
<dbReference type="EMBL" id="JACATN010000002">
    <property type="protein sequence ID" value="MBT2161272.1"/>
    <property type="molecule type" value="Genomic_DNA"/>
</dbReference>
<accession>A0ABS5WGG2</accession>
<dbReference type="Proteomes" id="UP000740413">
    <property type="component" value="Unassembled WGS sequence"/>
</dbReference>
<name>A0ABS5WGG2_9FLAO</name>
<keyword evidence="1" id="KW-0175">Coiled coil</keyword>
<feature type="coiled-coil region" evidence="1">
    <location>
        <begin position="139"/>
        <end position="173"/>
    </location>
</feature>
<evidence type="ECO:0000313" key="2">
    <source>
        <dbReference type="EMBL" id="MBT2161272.1"/>
    </source>
</evidence>
<dbReference type="RefSeq" id="WP_214611411.1">
    <property type="nucleotide sequence ID" value="NZ_JACATN010000002.1"/>
</dbReference>
<comment type="caution">
    <text evidence="2">The sequence shown here is derived from an EMBL/GenBank/DDBJ whole genome shotgun (WGS) entry which is preliminary data.</text>
</comment>
<sequence>MEGYFFKPRKNFDFNPNKYDLGLSIWKTISHLDMHFLNKIIDIDINEYPLLYDYHLTYYLETYKEAEEKHFFSKLYDLILKYKTREFQKDSLKMSPKEKTKSEKTIKDYEDFIEMMKFKDQWGVTFSEKEDINNIRKNLESNQDNIVSMKMKIKNLNNELTKLRNDYNYLEKTNQIVTVSSKKKIDIKKEYFGTVMNLMSKLKDIEIPIESDTEKKISENLFVTNSKSTWVKIITNNFSQDGEEIKYSRVENYLDRERNVPRGSHQCIISVLEKKVL</sequence>
<keyword evidence="3" id="KW-1185">Reference proteome</keyword>
<protein>
    <submittedName>
        <fullName evidence="2">Uncharacterized protein</fullName>
    </submittedName>
</protein>
<evidence type="ECO:0000256" key="1">
    <source>
        <dbReference type="SAM" id="Coils"/>
    </source>
</evidence>
<reference evidence="3" key="1">
    <citation type="submission" date="2023-07" db="EMBL/GenBank/DDBJ databases">
        <title>Zobellia barbeyronii sp. nov., a new marine flavobacterium, isolated from green and red algae.</title>
        <authorList>
            <person name="Nedashkovskaya O.I."/>
            <person name="Otstavnykh N."/>
            <person name="Zhukova N."/>
            <person name="Guzev K."/>
            <person name="Chausova V."/>
            <person name="Tekutyeva L."/>
            <person name="Mikhailov V."/>
            <person name="Isaeva M."/>
        </authorList>
    </citation>
    <scope>NUCLEOTIDE SEQUENCE [LARGE SCALE GENOMIC DNA]</scope>
    <source>
        <strain evidence="3">KMM 6746</strain>
    </source>
</reference>
<gene>
    <name evidence="2" type="ORF">HW347_08330</name>
</gene>